<dbReference type="PANTHER" id="PTHR28620:SF1">
    <property type="entry name" value="CENP-V_GFA DOMAIN-CONTAINING PROTEIN"/>
    <property type="match status" value="1"/>
</dbReference>
<evidence type="ECO:0000256" key="3">
    <source>
        <dbReference type="ARBA" id="ARBA00022833"/>
    </source>
</evidence>
<dbReference type="PROSITE" id="PS51891">
    <property type="entry name" value="CENP_V_GFA"/>
    <property type="match status" value="1"/>
</dbReference>
<dbReference type="Proteomes" id="UP000245771">
    <property type="component" value="Unassembled WGS sequence"/>
</dbReference>
<dbReference type="OrthoDB" id="2993351at2759"/>
<dbReference type="InterPro" id="IPR052355">
    <property type="entry name" value="CENP-V-like"/>
</dbReference>
<evidence type="ECO:0000256" key="1">
    <source>
        <dbReference type="ARBA" id="ARBA00005495"/>
    </source>
</evidence>
<keyword evidence="2" id="KW-0479">Metal-binding</keyword>
<evidence type="ECO:0000313" key="5">
    <source>
        <dbReference type="EMBL" id="PWN32733.1"/>
    </source>
</evidence>
<dbReference type="InterPro" id="IPR006913">
    <property type="entry name" value="CENP-V/GFA"/>
</dbReference>
<name>A0A316V969_9BASI</name>
<proteinExistence type="inferred from homology"/>
<sequence>MSSSSPIKATCHCGNVAIEVPHKPKEICDCQCTLCRRYGAAWGYYNPKQVKVSLKPEASTKAYVWGDKELEFHFCSNCGCVTQWKTIKESEKTGINTRLMHPEQTKYISRRISFDVLTVPLKDKSSAHPDDQAQY</sequence>
<dbReference type="AlphaFoldDB" id="A0A316V969"/>
<dbReference type="GO" id="GO:0016846">
    <property type="term" value="F:carbon-sulfur lyase activity"/>
    <property type="evidence" value="ECO:0007669"/>
    <property type="project" value="InterPro"/>
</dbReference>
<dbReference type="Pfam" id="PF04828">
    <property type="entry name" value="GFA"/>
    <property type="match status" value="1"/>
</dbReference>
<dbReference type="GeneID" id="37021178"/>
<protein>
    <submittedName>
        <fullName evidence="5">Glutathione-dependent formaldehyde-activating GFA</fullName>
    </submittedName>
</protein>
<accession>A0A316V969</accession>
<keyword evidence="6" id="KW-1185">Reference proteome</keyword>
<reference evidence="5 6" key="1">
    <citation type="journal article" date="2018" name="Mol. Biol. Evol.">
        <title>Broad Genomic Sampling Reveals a Smut Pathogenic Ancestry of the Fungal Clade Ustilaginomycotina.</title>
        <authorList>
            <person name="Kijpornyongpan T."/>
            <person name="Mondo S.J."/>
            <person name="Barry K."/>
            <person name="Sandor L."/>
            <person name="Lee J."/>
            <person name="Lipzen A."/>
            <person name="Pangilinan J."/>
            <person name="LaButti K."/>
            <person name="Hainaut M."/>
            <person name="Henrissat B."/>
            <person name="Grigoriev I.V."/>
            <person name="Spatafora J.W."/>
            <person name="Aime M.C."/>
        </authorList>
    </citation>
    <scope>NUCLEOTIDE SEQUENCE [LARGE SCALE GENOMIC DNA]</scope>
    <source>
        <strain evidence="5 6">MCA 3882</strain>
    </source>
</reference>
<dbReference type="GO" id="GO:0046872">
    <property type="term" value="F:metal ion binding"/>
    <property type="evidence" value="ECO:0007669"/>
    <property type="project" value="UniProtKB-KW"/>
</dbReference>
<dbReference type="InterPro" id="IPR011057">
    <property type="entry name" value="Mss4-like_sf"/>
</dbReference>
<feature type="domain" description="CENP-V/GFA" evidence="4">
    <location>
        <begin position="7"/>
        <end position="115"/>
    </location>
</feature>
<gene>
    <name evidence="5" type="ORF">FA14DRAFT_162036</name>
</gene>
<comment type="similarity">
    <text evidence="1">Belongs to the Gfa family.</text>
</comment>
<dbReference type="Gene3D" id="2.170.150.70">
    <property type="match status" value="1"/>
</dbReference>
<dbReference type="InParanoid" id="A0A316V969"/>
<organism evidence="5 6">
    <name type="scientific">Meira miltonrushii</name>
    <dbReference type="NCBI Taxonomy" id="1280837"/>
    <lineage>
        <taxon>Eukaryota</taxon>
        <taxon>Fungi</taxon>
        <taxon>Dikarya</taxon>
        <taxon>Basidiomycota</taxon>
        <taxon>Ustilaginomycotina</taxon>
        <taxon>Exobasidiomycetes</taxon>
        <taxon>Exobasidiales</taxon>
        <taxon>Brachybasidiaceae</taxon>
        <taxon>Meira</taxon>
    </lineage>
</organism>
<evidence type="ECO:0000259" key="4">
    <source>
        <dbReference type="PROSITE" id="PS51891"/>
    </source>
</evidence>
<dbReference type="PANTHER" id="PTHR28620">
    <property type="entry name" value="CENTROMERE PROTEIN V"/>
    <property type="match status" value="1"/>
</dbReference>
<evidence type="ECO:0000313" key="6">
    <source>
        <dbReference type="Proteomes" id="UP000245771"/>
    </source>
</evidence>
<dbReference type="SUPFAM" id="SSF51316">
    <property type="entry name" value="Mss4-like"/>
    <property type="match status" value="1"/>
</dbReference>
<dbReference type="RefSeq" id="XP_025353035.1">
    <property type="nucleotide sequence ID" value="XM_025499397.1"/>
</dbReference>
<keyword evidence="3" id="KW-0862">Zinc</keyword>
<evidence type="ECO:0000256" key="2">
    <source>
        <dbReference type="ARBA" id="ARBA00022723"/>
    </source>
</evidence>
<dbReference type="EMBL" id="KZ819605">
    <property type="protein sequence ID" value="PWN32733.1"/>
    <property type="molecule type" value="Genomic_DNA"/>
</dbReference>